<feature type="coiled-coil region" evidence="8">
    <location>
        <begin position="182"/>
        <end position="209"/>
    </location>
</feature>
<dbReference type="Gene3D" id="3.40.50.150">
    <property type="entry name" value="Vaccinia Virus protein VP39"/>
    <property type="match status" value="1"/>
</dbReference>
<dbReference type="InterPro" id="IPR036388">
    <property type="entry name" value="WH-like_DNA-bd_sf"/>
</dbReference>
<keyword evidence="4" id="KW-0949">S-adenosyl-L-methionine</keyword>
<name>A0A445C6U5_ARAHY</name>
<evidence type="ECO:0000256" key="2">
    <source>
        <dbReference type="ARBA" id="ARBA00022603"/>
    </source>
</evidence>
<keyword evidence="3" id="KW-0808">Transferase</keyword>
<keyword evidence="9" id="KW-0812">Transmembrane</keyword>
<dbReference type="STRING" id="3818.A0A445C6U5"/>
<dbReference type="InterPro" id="IPR001077">
    <property type="entry name" value="COMT_C"/>
</dbReference>
<dbReference type="Gene3D" id="1.10.10.10">
    <property type="entry name" value="Winged helix-like DNA-binding domain superfamily/Winged helix DNA-binding domain"/>
    <property type="match status" value="1"/>
</dbReference>
<dbReference type="EMBL" id="SDMP01000007">
    <property type="protein sequence ID" value="RYR46608.1"/>
    <property type="molecule type" value="Genomic_DNA"/>
</dbReference>
<dbReference type="FunFam" id="3.40.50.150:FF:000061">
    <property type="entry name" value="Caffeic acid O-methyltransferase"/>
    <property type="match status" value="1"/>
</dbReference>
<keyword evidence="9" id="KW-0472">Membrane</keyword>
<keyword evidence="2" id="KW-0489">Methyltransferase</keyword>
<dbReference type="InterPro" id="IPR016461">
    <property type="entry name" value="COMT-like"/>
</dbReference>
<evidence type="ECO:0000256" key="8">
    <source>
        <dbReference type="SAM" id="Coils"/>
    </source>
</evidence>
<feature type="domain" description="O-methyltransferase dimerisation" evidence="11">
    <location>
        <begin position="25"/>
        <end position="121"/>
    </location>
</feature>
<gene>
    <name evidence="12" type="ORF">Ahy_A07g032354</name>
</gene>
<organism evidence="12 13">
    <name type="scientific">Arachis hypogaea</name>
    <name type="common">Peanut</name>
    <dbReference type="NCBI Taxonomy" id="3818"/>
    <lineage>
        <taxon>Eukaryota</taxon>
        <taxon>Viridiplantae</taxon>
        <taxon>Streptophyta</taxon>
        <taxon>Embryophyta</taxon>
        <taxon>Tracheophyta</taxon>
        <taxon>Spermatophyta</taxon>
        <taxon>Magnoliopsida</taxon>
        <taxon>eudicotyledons</taxon>
        <taxon>Gunneridae</taxon>
        <taxon>Pentapetalae</taxon>
        <taxon>rosids</taxon>
        <taxon>fabids</taxon>
        <taxon>Fabales</taxon>
        <taxon>Fabaceae</taxon>
        <taxon>Papilionoideae</taxon>
        <taxon>50 kb inversion clade</taxon>
        <taxon>dalbergioids sensu lato</taxon>
        <taxon>Dalbergieae</taxon>
        <taxon>Pterocarpus clade</taxon>
        <taxon>Arachis</taxon>
    </lineage>
</organism>
<evidence type="ECO:0000259" key="10">
    <source>
        <dbReference type="Pfam" id="PF00891"/>
    </source>
</evidence>
<dbReference type="PROSITE" id="PS51683">
    <property type="entry name" value="SAM_OMT_II"/>
    <property type="match status" value="1"/>
</dbReference>
<evidence type="ECO:0000313" key="12">
    <source>
        <dbReference type="EMBL" id="RYR46608.1"/>
    </source>
</evidence>
<evidence type="ECO:0000256" key="9">
    <source>
        <dbReference type="SAM" id="Phobius"/>
    </source>
</evidence>
<evidence type="ECO:0000259" key="11">
    <source>
        <dbReference type="Pfam" id="PF08100"/>
    </source>
</evidence>
<dbReference type="Pfam" id="PF00891">
    <property type="entry name" value="Methyltransf_2"/>
    <property type="match status" value="1"/>
</dbReference>
<dbReference type="GO" id="GO:0046983">
    <property type="term" value="F:protein dimerization activity"/>
    <property type="evidence" value="ECO:0007669"/>
    <property type="project" value="InterPro"/>
</dbReference>
<dbReference type="GO" id="GO:0008757">
    <property type="term" value="F:S-adenosylmethionine-dependent methyltransferase activity"/>
    <property type="evidence" value="ECO:0007669"/>
    <property type="project" value="UniProtKB-ARBA"/>
</dbReference>
<dbReference type="Proteomes" id="UP000289738">
    <property type="component" value="Chromosome A07"/>
</dbReference>
<proteinExistence type="predicted"/>
<dbReference type="AlphaFoldDB" id="A0A445C6U5"/>
<evidence type="ECO:0000256" key="5">
    <source>
        <dbReference type="ARBA" id="ARBA00022733"/>
    </source>
</evidence>
<keyword evidence="5" id="KW-0438">Lignin biosynthesis</keyword>
<evidence type="ECO:0000313" key="13">
    <source>
        <dbReference type="Proteomes" id="UP000289738"/>
    </source>
</evidence>
<comment type="caution">
    <text evidence="12">The sequence shown here is derived from an EMBL/GenBank/DDBJ whole genome shotgun (WGS) entry which is preliminary data.</text>
</comment>
<dbReference type="SUPFAM" id="SSF53335">
    <property type="entry name" value="S-adenosyl-L-methionine-dependent methyltransferases"/>
    <property type="match status" value="1"/>
</dbReference>
<evidence type="ECO:0000256" key="1">
    <source>
        <dbReference type="ARBA" id="ARBA00004928"/>
    </source>
</evidence>
<dbReference type="InterPro" id="IPR029063">
    <property type="entry name" value="SAM-dependent_MTases_sf"/>
</dbReference>
<evidence type="ECO:0000256" key="6">
    <source>
        <dbReference type="ARBA" id="ARBA00039011"/>
    </source>
</evidence>
<feature type="domain" description="O-methyltransferase C-terminal" evidence="10">
    <location>
        <begin position="237"/>
        <end position="440"/>
    </location>
</feature>
<evidence type="ECO:0000256" key="4">
    <source>
        <dbReference type="ARBA" id="ARBA00022691"/>
    </source>
</evidence>
<dbReference type="EC" id="2.1.1.68" evidence="6"/>
<dbReference type="FunFam" id="1.10.10.10:FF:000357">
    <property type="entry name" value="Caffeic acid 3-O-methyltransferase"/>
    <property type="match status" value="1"/>
</dbReference>
<dbReference type="GO" id="GO:0009809">
    <property type="term" value="P:lignin biosynthetic process"/>
    <property type="evidence" value="ECO:0007669"/>
    <property type="project" value="UniProtKB-KW"/>
</dbReference>
<dbReference type="SUPFAM" id="SSF46785">
    <property type="entry name" value="Winged helix' DNA-binding domain"/>
    <property type="match status" value="1"/>
</dbReference>
<sequence>MALASLDSDAKLEKQEDDAFMFAQMACSVVVPMAVRTTIELGVFDIIAKEGEGAKLSAKDIADRIGSNNPEAASMLDRVLRLLASHSLLSCSVVEDPESSNNLHHRLLYSLSPVSKYFVTDADGESWGPSLAHLLDKVLYPCWSAKEPYCRYFMWLDEHLKKIRAVEFEALGAVDEADRVAIEEQLLRNKDIERKVEELERKLLSIESQKKLSLWHIIVIGVVVVVVVAVCMFRVSELKGAILEGGIPFNRIYGMNVFEYANIDPRFNEVFNKAMLTSSTISMKRILDVYKGFDHINKLVDVGGGLGATLNLITSKYPNIQGVNFDLPHVIENAPIYAGVEHIGGDMFESVPNGDAIFIKNILHDWDDEECLKILKNCRKAIPNDGKVIVVDKVLPAVPEQTDVAKMAFRSDIFMMIQMPKGKERTHQDFMHLAKASGFNNITLLCNVSSLWVMEFFK</sequence>
<keyword evidence="13" id="KW-1185">Reference proteome</keyword>
<dbReference type="InterPro" id="IPR012967">
    <property type="entry name" value="COMT_dimerisation"/>
</dbReference>
<evidence type="ECO:0000256" key="3">
    <source>
        <dbReference type="ARBA" id="ARBA00022679"/>
    </source>
</evidence>
<comment type="function">
    <text evidence="7">Catalyzes the conversion of caffeic acid to ferulic acid and of 5-hydroxyferulic acid to sinapic acid. The resulting products may subsequently be converted to the corresponding alcohols that are incorporated into lignins.</text>
</comment>
<dbReference type="InterPro" id="IPR036390">
    <property type="entry name" value="WH_DNA-bd_sf"/>
</dbReference>
<reference evidence="12 13" key="1">
    <citation type="submission" date="2019-01" db="EMBL/GenBank/DDBJ databases">
        <title>Sequencing of cultivated peanut Arachis hypogaea provides insights into genome evolution and oil improvement.</title>
        <authorList>
            <person name="Chen X."/>
        </authorList>
    </citation>
    <scope>NUCLEOTIDE SEQUENCE [LARGE SCALE GENOMIC DNA]</scope>
    <source>
        <strain evidence="13">cv. Fuhuasheng</strain>
        <tissue evidence="12">Leaves</tissue>
    </source>
</reference>
<keyword evidence="9" id="KW-1133">Transmembrane helix</keyword>
<feature type="transmembrane region" description="Helical" evidence="9">
    <location>
        <begin position="214"/>
        <end position="233"/>
    </location>
</feature>
<protein>
    <recommendedName>
        <fullName evidence="6">caffeate O-methyltransferase</fullName>
        <ecNumber evidence="6">2.1.1.68</ecNumber>
    </recommendedName>
</protein>
<keyword evidence="8" id="KW-0175">Coiled coil</keyword>
<accession>A0A445C6U5</accession>
<evidence type="ECO:0000256" key="7">
    <source>
        <dbReference type="ARBA" id="ARBA00045231"/>
    </source>
</evidence>
<dbReference type="PANTHER" id="PTHR11746">
    <property type="entry name" value="O-METHYLTRANSFERASE"/>
    <property type="match status" value="1"/>
</dbReference>
<dbReference type="GO" id="GO:0032259">
    <property type="term" value="P:methylation"/>
    <property type="evidence" value="ECO:0007669"/>
    <property type="project" value="UniProtKB-KW"/>
</dbReference>
<dbReference type="GO" id="GO:0047763">
    <property type="term" value="F:caffeate O-methyltransferase activity"/>
    <property type="evidence" value="ECO:0007669"/>
    <property type="project" value="UniProtKB-EC"/>
</dbReference>
<dbReference type="Pfam" id="PF08100">
    <property type="entry name" value="Dimerisation"/>
    <property type="match status" value="1"/>
</dbReference>
<comment type="pathway">
    <text evidence="1">Aromatic compound metabolism; phenylpropanoid biosynthesis.</text>
</comment>